<evidence type="ECO:0000313" key="1">
    <source>
        <dbReference type="EMBL" id="MCP2360579.1"/>
    </source>
</evidence>
<accession>A0A9X2K5L2</accession>
<organism evidence="1 2">
    <name type="scientific">Nonomuraea thailandensis</name>
    <dbReference type="NCBI Taxonomy" id="1188745"/>
    <lineage>
        <taxon>Bacteria</taxon>
        <taxon>Bacillati</taxon>
        <taxon>Actinomycetota</taxon>
        <taxon>Actinomycetes</taxon>
        <taxon>Streptosporangiales</taxon>
        <taxon>Streptosporangiaceae</taxon>
        <taxon>Nonomuraea</taxon>
    </lineage>
</organism>
<proteinExistence type="predicted"/>
<dbReference type="Proteomes" id="UP001139648">
    <property type="component" value="Unassembled WGS sequence"/>
</dbReference>
<reference evidence="1" key="1">
    <citation type="submission" date="2022-06" db="EMBL/GenBank/DDBJ databases">
        <title>Sequencing the genomes of 1000 actinobacteria strains.</title>
        <authorList>
            <person name="Klenk H.-P."/>
        </authorList>
    </citation>
    <scope>NUCLEOTIDE SEQUENCE</scope>
    <source>
        <strain evidence="1">DSM 46694</strain>
    </source>
</reference>
<comment type="caution">
    <text evidence="1">The sequence shown here is derived from an EMBL/GenBank/DDBJ whole genome shotgun (WGS) entry which is preliminary data.</text>
</comment>
<gene>
    <name evidence="1" type="ORF">HD597_007599</name>
</gene>
<name>A0A9X2K5L2_9ACTN</name>
<sequence>MRRPINRATLSEGELTLTVEMTFSRPTDAAPCELPLSGALLVLLPLGRGYHRTQG</sequence>
<protein>
    <submittedName>
        <fullName evidence="1">Uncharacterized protein</fullName>
    </submittedName>
</protein>
<dbReference type="EMBL" id="JAMZEB010000002">
    <property type="protein sequence ID" value="MCP2360579.1"/>
    <property type="molecule type" value="Genomic_DNA"/>
</dbReference>
<keyword evidence="2" id="KW-1185">Reference proteome</keyword>
<dbReference type="RefSeq" id="WP_253748638.1">
    <property type="nucleotide sequence ID" value="NZ_JAMZEB010000002.1"/>
</dbReference>
<evidence type="ECO:0000313" key="2">
    <source>
        <dbReference type="Proteomes" id="UP001139648"/>
    </source>
</evidence>
<dbReference type="AlphaFoldDB" id="A0A9X2K5L2"/>